<accession>A0AAN8QP24</accession>
<dbReference type="AlphaFoldDB" id="A0AAN8QP24"/>
<gene>
    <name evidence="1" type="ORF">J4Q44_G00185150</name>
</gene>
<protein>
    <submittedName>
        <fullName evidence="1">Uncharacterized protein</fullName>
    </submittedName>
</protein>
<name>A0AAN8QP24_9TELE</name>
<reference evidence="1 2" key="1">
    <citation type="submission" date="2021-04" db="EMBL/GenBank/DDBJ databases">
        <authorList>
            <person name="De Guttry C."/>
            <person name="Zahm M."/>
            <person name="Klopp C."/>
            <person name="Cabau C."/>
            <person name="Louis A."/>
            <person name="Berthelot C."/>
            <person name="Parey E."/>
            <person name="Roest Crollius H."/>
            <person name="Montfort J."/>
            <person name="Robinson-Rechavi M."/>
            <person name="Bucao C."/>
            <person name="Bouchez O."/>
            <person name="Gislard M."/>
            <person name="Lluch J."/>
            <person name="Milhes M."/>
            <person name="Lampietro C."/>
            <person name="Lopez Roques C."/>
            <person name="Donnadieu C."/>
            <person name="Braasch I."/>
            <person name="Desvignes T."/>
            <person name="Postlethwait J."/>
            <person name="Bobe J."/>
            <person name="Wedekind C."/>
            <person name="Guiguen Y."/>
        </authorList>
    </citation>
    <scope>NUCLEOTIDE SEQUENCE [LARGE SCALE GENOMIC DNA]</scope>
    <source>
        <strain evidence="1">Cs_M1</strain>
        <tissue evidence="1">Blood</tissue>
    </source>
</reference>
<dbReference type="EMBL" id="JAGTTL010000016">
    <property type="protein sequence ID" value="KAK6310460.1"/>
    <property type="molecule type" value="Genomic_DNA"/>
</dbReference>
<proteinExistence type="predicted"/>
<comment type="caution">
    <text evidence="1">The sequence shown here is derived from an EMBL/GenBank/DDBJ whole genome shotgun (WGS) entry which is preliminary data.</text>
</comment>
<sequence>MRWLEAARSPAITQLSHLRGSGWACCRGIHFENGFCLTALKRLLNSQLASVEFALSNNKFLYNKKINISSILND</sequence>
<evidence type="ECO:0000313" key="1">
    <source>
        <dbReference type="EMBL" id="KAK6310460.1"/>
    </source>
</evidence>
<dbReference type="Proteomes" id="UP001356427">
    <property type="component" value="Unassembled WGS sequence"/>
</dbReference>
<evidence type="ECO:0000313" key="2">
    <source>
        <dbReference type="Proteomes" id="UP001356427"/>
    </source>
</evidence>
<organism evidence="1 2">
    <name type="scientific">Coregonus suidteri</name>
    <dbReference type="NCBI Taxonomy" id="861788"/>
    <lineage>
        <taxon>Eukaryota</taxon>
        <taxon>Metazoa</taxon>
        <taxon>Chordata</taxon>
        <taxon>Craniata</taxon>
        <taxon>Vertebrata</taxon>
        <taxon>Euteleostomi</taxon>
        <taxon>Actinopterygii</taxon>
        <taxon>Neopterygii</taxon>
        <taxon>Teleostei</taxon>
        <taxon>Protacanthopterygii</taxon>
        <taxon>Salmoniformes</taxon>
        <taxon>Salmonidae</taxon>
        <taxon>Coregoninae</taxon>
        <taxon>Coregonus</taxon>
    </lineage>
</organism>
<keyword evidence="2" id="KW-1185">Reference proteome</keyword>